<feature type="signal peptide" evidence="1">
    <location>
        <begin position="1"/>
        <end position="41"/>
    </location>
</feature>
<dbReference type="AlphaFoldDB" id="A0A7I9V3Q5"/>
<evidence type="ECO:0000256" key="1">
    <source>
        <dbReference type="SAM" id="SignalP"/>
    </source>
</evidence>
<dbReference type="RefSeq" id="WP_161893993.1">
    <property type="nucleotide sequence ID" value="NZ_BJOV01000002.1"/>
</dbReference>
<gene>
    <name evidence="2" type="ORF">nbrc107696_04920</name>
</gene>
<sequence>MNSTTAGRRLSHNRLAAAGAAVAVAAGITAAAAVGAGAAHAGTMPITHPGEPTVAMTITNNTDQNEYFAGATAGSGQWITAPRIVLAPHTSETVVSTAPTSRSETDFVDYRLGLTGPTATYEVQDTAGDVNTAMSGINGAGYAHHFIDAHIATGYPSVNAHFTQW</sequence>
<feature type="chain" id="PRO_5029877717" evidence="1">
    <location>
        <begin position="42"/>
        <end position="165"/>
    </location>
</feature>
<protein>
    <submittedName>
        <fullName evidence="2">Uncharacterized protein</fullName>
    </submittedName>
</protein>
<comment type="caution">
    <text evidence="2">The sequence shown here is derived from an EMBL/GenBank/DDBJ whole genome shotgun (WGS) entry which is preliminary data.</text>
</comment>
<accession>A0A7I9V3Q5</accession>
<name>A0A7I9V3Q5_9ACTN</name>
<organism evidence="2 3">
    <name type="scientific">Gordonia spumicola</name>
    <dbReference type="NCBI Taxonomy" id="589161"/>
    <lineage>
        <taxon>Bacteria</taxon>
        <taxon>Bacillati</taxon>
        <taxon>Actinomycetota</taxon>
        <taxon>Actinomycetes</taxon>
        <taxon>Mycobacteriales</taxon>
        <taxon>Gordoniaceae</taxon>
        <taxon>Gordonia</taxon>
    </lineage>
</organism>
<keyword evidence="1" id="KW-0732">Signal</keyword>
<proteinExistence type="predicted"/>
<evidence type="ECO:0000313" key="3">
    <source>
        <dbReference type="Proteomes" id="UP000444960"/>
    </source>
</evidence>
<keyword evidence="3" id="KW-1185">Reference proteome</keyword>
<reference evidence="3" key="1">
    <citation type="submission" date="2019-06" db="EMBL/GenBank/DDBJ databases">
        <title>Gordonia isolated from sludge of a wastewater treatment plant.</title>
        <authorList>
            <person name="Tamura T."/>
            <person name="Aoyama K."/>
            <person name="Kang Y."/>
            <person name="Saito S."/>
            <person name="Akiyama N."/>
            <person name="Yazawa K."/>
            <person name="Gonoi T."/>
            <person name="Mikami Y."/>
        </authorList>
    </citation>
    <scope>NUCLEOTIDE SEQUENCE [LARGE SCALE GENOMIC DNA]</scope>
    <source>
        <strain evidence="3">NBRC 107696</strain>
    </source>
</reference>
<dbReference type="Proteomes" id="UP000444960">
    <property type="component" value="Unassembled WGS sequence"/>
</dbReference>
<dbReference type="EMBL" id="BJOV01000002">
    <property type="protein sequence ID" value="GEE00046.1"/>
    <property type="molecule type" value="Genomic_DNA"/>
</dbReference>
<evidence type="ECO:0000313" key="2">
    <source>
        <dbReference type="EMBL" id="GEE00046.1"/>
    </source>
</evidence>
<dbReference type="OrthoDB" id="4374126at2"/>